<dbReference type="InterPro" id="IPR020843">
    <property type="entry name" value="ER"/>
</dbReference>
<keyword evidence="2 6" id="KW-0479">Metal-binding</keyword>
<dbReference type="InterPro" id="IPR036291">
    <property type="entry name" value="NAD(P)-bd_dom_sf"/>
</dbReference>
<gene>
    <name evidence="8" type="ORF">JF887_05830</name>
</gene>
<dbReference type="Gene3D" id="3.40.50.720">
    <property type="entry name" value="NAD(P)-binding Rossmann-like Domain"/>
    <property type="match status" value="1"/>
</dbReference>
<dbReference type="PROSITE" id="PS00059">
    <property type="entry name" value="ADH_ZINC"/>
    <property type="match status" value="1"/>
</dbReference>
<organism evidence="8 9">
    <name type="scientific">Candidatus Amunia macphersoniae</name>
    <dbReference type="NCBI Taxonomy" id="3127014"/>
    <lineage>
        <taxon>Bacteria</taxon>
        <taxon>Bacillati</taxon>
        <taxon>Candidatus Dormiibacterota</taxon>
        <taxon>Candidatus Dormibacteria</taxon>
        <taxon>Candidatus Aeolococcales</taxon>
        <taxon>Candidatus Aeolococcaceae</taxon>
        <taxon>Candidatus Amunia</taxon>
    </lineage>
</organism>
<evidence type="ECO:0000313" key="8">
    <source>
        <dbReference type="EMBL" id="MBJ7608935.1"/>
    </source>
</evidence>
<dbReference type="AlphaFoldDB" id="A0A934KMY0"/>
<evidence type="ECO:0000256" key="3">
    <source>
        <dbReference type="ARBA" id="ARBA00022833"/>
    </source>
</evidence>
<comment type="similarity">
    <text evidence="6">Belongs to the zinc-containing alcohol dehydrogenase family.</text>
</comment>
<dbReference type="SUPFAM" id="SSF50129">
    <property type="entry name" value="GroES-like"/>
    <property type="match status" value="2"/>
</dbReference>
<dbReference type="InterPro" id="IPR011032">
    <property type="entry name" value="GroES-like_sf"/>
</dbReference>
<dbReference type="EMBL" id="JAEKNN010000026">
    <property type="protein sequence ID" value="MBJ7608935.1"/>
    <property type="molecule type" value="Genomic_DNA"/>
</dbReference>
<keyword evidence="3 6" id="KW-0862">Zinc</keyword>
<protein>
    <submittedName>
        <fullName evidence="8">Zinc-binding dehydrogenase</fullName>
    </submittedName>
</protein>
<evidence type="ECO:0000256" key="4">
    <source>
        <dbReference type="ARBA" id="ARBA00023002"/>
    </source>
</evidence>
<dbReference type="PANTHER" id="PTHR43880">
    <property type="entry name" value="ALCOHOL DEHYDROGENASE"/>
    <property type="match status" value="1"/>
</dbReference>
<reference evidence="8 9" key="1">
    <citation type="submission" date="2020-10" db="EMBL/GenBank/DDBJ databases">
        <title>Ca. Dormibacterota MAGs.</title>
        <authorList>
            <person name="Montgomery K."/>
        </authorList>
    </citation>
    <scope>NUCLEOTIDE SEQUENCE [LARGE SCALE GENOMIC DNA]</scope>
    <source>
        <strain evidence="8">Mitchell_Peninsula_5</strain>
    </source>
</reference>
<proteinExistence type="inferred from homology"/>
<evidence type="ECO:0000256" key="6">
    <source>
        <dbReference type="RuleBase" id="RU361277"/>
    </source>
</evidence>
<evidence type="ECO:0000313" key="9">
    <source>
        <dbReference type="Proteomes" id="UP000614410"/>
    </source>
</evidence>
<dbReference type="PANTHER" id="PTHR43880:SF12">
    <property type="entry name" value="ALCOHOL DEHYDROGENASE CLASS-3"/>
    <property type="match status" value="1"/>
</dbReference>
<dbReference type="InterPro" id="IPR013154">
    <property type="entry name" value="ADH-like_N"/>
</dbReference>
<dbReference type="SMART" id="SM00829">
    <property type="entry name" value="PKS_ER"/>
    <property type="match status" value="1"/>
</dbReference>
<feature type="domain" description="Enoyl reductase (ER)" evidence="7">
    <location>
        <begin position="14"/>
        <end position="360"/>
    </location>
</feature>
<sequence length="368" mass="37238">MTTQVAAAVLREPGSPVRIESITLADPGPGQVRVGLIATGVCHSDLSLARGTLAQKTPAVLGHEGCGRVRETGPGVTALHVGDVVVLNWSPACHSCWWCLNGEPFLCAHGADGGATAYAHLDDGTAVFPGLGVAAFASQTVVAERACIRIPDDVDLEEAALLGCAVLTGVGAVVHAAAVRAGESVVVIGLGGVGLCAVQGARIAGADPIVAVDSAPEKAGLARSLGATHSLEPGPDLGKQVRALTGGRGADHAIECVGRAETIRTAWGLTRRGGHATIVGLGAKTDTLTFNALEIAHFARTLRGSMYGNCDPVADVPVLLEHVRSGRLDLAALVTSRISLAGVEDAFATMSAGQGARSLIVFEGTGSD</sequence>
<keyword evidence="4" id="KW-0560">Oxidoreductase</keyword>
<dbReference type="GO" id="GO:0008270">
    <property type="term" value="F:zinc ion binding"/>
    <property type="evidence" value="ECO:0007669"/>
    <property type="project" value="InterPro"/>
</dbReference>
<evidence type="ECO:0000256" key="5">
    <source>
        <dbReference type="ARBA" id="ARBA00023027"/>
    </source>
</evidence>
<dbReference type="GO" id="GO:0051903">
    <property type="term" value="F:S-(hydroxymethyl)glutathione dehydrogenase [NAD(P)+] activity"/>
    <property type="evidence" value="ECO:0007669"/>
    <property type="project" value="TreeGrafter"/>
</dbReference>
<dbReference type="SUPFAM" id="SSF51735">
    <property type="entry name" value="NAD(P)-binding Rossmann-fold domains"/>
    <property type="match status" value="1"/>
</dbReference>
<evidence type="ECO:0000259" key="7">
    <source>
        <dbReference type="SMART" id="SM00829"/>
    </source>
</evidence>
<dbReference type="Gene3D" id="3.90.180.10">
    <property type="entry name" value="Medium-chain alcohol dehydrogenases, catalytic domain"/>
    <property type="match status" value="1"/>
</dbReference>
<evidence type="ECO:0000256" key="2">
    <source>
        <dbReference type="ARBA" id="ARBA00022723"/>
    </source>
</evidence>
<keyword evidence="5" id="KW-0520">NAD</keyword>
<dbReference type="FunFam" id="3.40.50.720:FF:000003">
    <property type="entry name" value="S-(hydroxymethyl)glutathione dehydrogenase"/>
    <property type="match status" value="1"/>
</dbReference>
<dbReference type="Pfam" id="PF00107">
    <property type="entry name" value="ADH_zinc_N"/>
    <property type="match status" value="1"/>
</dbReference>
<comment type="caution">
    <text evidence="8">The sequence shown here is derived from an EMBL/GenBank/DDBJ whole genome shotgun (WGS) entry which is preliminary data.</text>
</comment>
<accession>A0A934KMY0</accession>
<dbReference type="Proteomes" id="UP000614410">
    <property type="component" value="Unassembled WGS sequence"/>
</dbReference>
<dbReference type="GO" id="GO:0005829">
    <property type="term" value="C:cytosol"/>
    <property type="evidence" value="ECO:0007669"/>
    <property type="project" value="TreeGrafter"/>
</dbReference>
<name>A0A934KMY0_9BACT</name>
<comment type="cofactor">
    <cofactor evidence="1 6">
        <name>Zn(2+)</name>
        <dbReference type="ChEBI" id="CHEBI:29105"/>
    </cofactor>
</comment>
<dbReference type="Pfam" id="PF08240">
    <property type="entry name" value="ADH_N"/>
    <property type="match status" value="1"/>
</dbReference>
<dbReference type="GO" id="GO:0046294">
    <property type="term" value="P:formaldehyde catabolic process"/>
    <property type="evidence" value="ECO:0007669"/>
    <property type="project" value="TreeGrafter"/>
</dbReference>
<evidence type="ECO:0000256" key="1">
    <source>
        <dbReference type="ARBA" id="ARBA00001947"/>
    </source>
</evidence>
<dbReference type="InterPro" id="IPR002328">
    <property type="entry name" value="ADH_Zn_CS"/>
</dbReference>
<dbReference type="InterPro" id="IPR013149">
    <property type="entry name" value="ADH-like_C"/>
</dbReference>